<evidence type="ECO:0000313" key="4">
    <source>
        <dbReference type="Proteomes" id="UP000186216"/>
    </source>
</evidence>
<sequence>MPSNFNVIYLGRLPLMDTTRGNITPESANQFVGQTFGSETDPLFEDFRHLAQRPGYNNFSANSPTNVYNNDADPNQRAGAQYEYFRTTADGGETWTPHAYDALAVYNNSTITYVDGTTANVQVHLVQDYNGETFWVPQTSQNAYQDAMEAKPIQSLTVGTLNTNYANLTAYRDIWEYAVCFAAGTLIETADGSRRIETLRRGDLVLTKDNDLQRIRWIGSRKIGTAVLQENPNLRPIRIRAGALGASTPASDLVLSPQHRVLVRSKIAQRMFGAIEVLVAAKHLLEIDGIEIAQDIAEVEYFHFMFDAHEVVLANGAEAESLYTGPEALKAVSPAARDEIFALFPELRGMDSTALASPARPLVKGRVGRQLAGRHARNRRELVS</sequence>
<dbReference type="AlphaFoldDB" id="A0AA45W2G7"/>
<proteinExistence type="predicted"/>
<evidence type="ECO:0000259" key="1">
    <source>
        <dbReference type="Pfam" id="PF13403"/>
    </source>
</evidence>
<reference evidence="2 4" key="1">
    <citation type="submission" date="2017-01" db="EMBL/GenBank/DDBJ databases">
        <authorList>
            <person name="Varghese N."/>
            <person name="Submissions S."/>
        </authorList>
    </citation>
    <scope>NUCLEOTIDE SEQUENCE [LARGE SCALE GENOMIC DNA]</scope>
    <source>
        <strain evidence="2 4">DSM 18447</strain>
    </source>
</reference>
<feature type="domain" description="Hedgehog/Intein (Hint)" evidence="1">
    <location>
        <begin position="179"/>
        <end position="325"/>
    </location>
</feature>
<dbReference type="InterPro" id="IPR036844">
    <property type="entry name" value="Hint_dom_sf"/>
</dbReference>
<name>A0AA45W2G7_9RHOB</name>
<dbReference type="Gene3D" id="2.170.16.10">
    <property type="entry name" value="Hedgehog/Intein (Hint) domain"/>
    <property type="match status" value="1"/>
</dbReference>
<gene>
    <name evidence="3" type="ORF">JHX88_13900</name>
    <name evidence="2" type="ORF">SAMN05421772_102372</name>
</gene>
<dbReference type="EMBL" id="FTOU01000002">
    <property type="protein sequence ID" value="SIS66306.1"/>
    <property type="molecule type" value="Genomic_DNA"/>
</dbReference>
<dbReference type="InterPro" id="IPR028992">
    <property type="entry name" value="Hedgehog/Intein_dom"/>
</dbReference>
<organism evidence="2 4">
    <name type="scientific">Paracoccus saliphilus</name>
    <dbReference type="NCBI Taxonomy" id="405559"/>
    <lineage>
        <taxon>Bacteria</taxon>
        <taxon>Pseudomonadati</taxon>
        <taxon>Pseudomonadota</taxon>
        <taxon>Alphaproteobacteria</taxon>
        <taxon>Rhodobacterales</taxon>
        <taxon>Paracoccaceae</taxon>
        <taxon>Paracoccus</taxon>
    </lineage>
</organism>
<dbReference type="Proteomes" id="UP001215549">
    <property type="component" value="Chromosome"/>
</dbReference>
<protein>
    <submittedName>
        <fullName evidence="2">Hint domain-containing protein</fullName>
    </submittedName>
</protein>
<dbReference type="Pfam" id="PF13403">
    <property type="entry name" value="Hint_2"/>
    <property type="match status" value="1"/>
</dbReference>
<accession>A0AA45W2G7</accession>
<dbReference type="Proteomes" id="UP000186216">
    <property type="component" value="Unassembled WGS sequence"/>
</dbReference>
<evidence type="ECO:0000313" key="3">
    <source>
        <dbReference type="EMBL" id="WCR02000.1"/>
    </source>
</evidence>
<evidence type="ECO:0000313" key="5">
    <source>
        <dbReference type="Proteomes" id="UP001215549"/>
    </source>
</evidence>
<reference evidence="3 5" key="2">
    <citation type="submission" date="2021-01" db="EMBL/GenBank/DDBJ databases">
        <title>Biogeographic distribution of Paracoccus.</title>
        <authorList>
            <person name="Hollensteiner J."/>
            <person name="Leineberger J."/>
            <person name="Brinkhoff T."/>
            <person name="Daniel R."/>
        </authorList>
    </citation>
    <scope>NUCLEOTIDE SEQUENCE [LARGE SCALE GENOMIC DNA]</scope>
    <source>
        <strain evidence="3 5">DSM 18447</strain>
    </source>
</reference>
<evidence type="ECO:0000313" key="2">
    <source>
        <dbReference type="EMBL" id="SIS66306.1"/>
    </source>
</evidence>
<dbReference type="SUPFAM" id="SSF51294">
    <property type="entry name" value="Hedgehog/intein (Hint) domain"/>
    <property type="match status" value="1"/>
</dbReference>
<keyword evidence="5" id="KW-1185">Reference proteome</keyword>
<dbReference type="EMBL" id="CP067140">
    <property type="protein sequence ID" value="WCR02000.1"/>
    <property type="molecule type" value="Genomic_DNA"/>
</dbReference>